<comment type="caution">
    <text evidence="2">The sequence shown here is derived from an EMBL/GenBank/DDBJ whole genome shotgun (WGS) entry which is preliminary data.</text>
</comment>
<protein>
    <submittedName>
        <fullName evidence="2">Uncharacterized protein</fullName>
    </submittedName>
</protein>
<gene>
    <name evidence="2" type="ORF">PR001_g469</name>
    <name evidence="1" type="ORF">PR002_g556</name>
</gene>
<name>A0A6A3P313_9STRA</name>
<evidence type="ECO:0000313" key="2">
    <source>
        <dbReference type="EMBL" id="KAE9052481.1"/>
    </source>
</evidence>
<proteinExistence type="predicted"/>
<sequence length="51" mass="5214">MPRFPAVIASAVASRSTGTCSTAVCTLIPYNSSSSSTGILINCASLLHSRL</sequence>
<dbReference type="EMBL" id="QXFV01000011">
    <property type="protein sequence ID" value="KAE9052481.1"/>
    <property type="molecule type" value="Genomic_DNA"/>
</dbReference>
<evidence type="ECO:0000313" key="3">
    <source>
        <dbReference type="Proteomes" id="UP000429607"/>
    </source>
</evidence>
<evidence type="ECO:0000313" key="1">
    <source>
        <dbReference type="EMBL" id="KAE9048244.1"/>
    </source>
</evidence>
<evidence type="ECO:0000313" key="4">
    <source>
        <dbReference type="Proteomes" id="UP000435112"/>
    </source>
</evidence>
<dbReference type="Proteomes" id="UP000429607">
    <property type="component" value="Unassembled WGS sequence"/>
</dbReference>
<dbReference type="EMBL" id="QXFU01000013">
    <property type="protein sequence ID" value="KAE9048244.1"/>
    <property type="molecule type" value="Genomic_DNA"/>
</dbReference>
<dbReference type="OrthoDB" id="10329610at2759"/>
<organism evidence="2 3">
    <name type="scientific">Phytophthora rubi</name>
    <dbReference type="NCBI Taxonomy" id="129364"/>
    <lineage>
        <taxon>Eukaryota</taxon>
        <taxon>Sar</taxon>
        <taxon>Stramenopiles</taxon>
        <taxon>Oomycota</taxon>
        <taxon>Peronosporomycetes</taxon>
        <taxon>Peronosporales</taxon>
        <taxon>Peronosporaceae</taxon>
        <taxon>Phytophthora</taxon>
    </lineage>
</organism>
<reference evidence="3 4" key="1">
    <citation type="submission" date="2018-09" db="EMBL/GenBank/DDBJ databases">
        <title>Genomic investigation of the strawberry pathogen Phytophthora fragariae indicates pathogenicity is determined by transcriptional variation in three key races.</title>
        <authorList>
            <person name="Adams T.M."/>
            <person name="Armitage A.D."/>
            <person name="Sobczyk M.K."/>
            <person name="Bates H.J."/>
            <person name="Dunwell J.M."/>
            <person name="Nellist C.F."/>
            <person name="Harrison R.J."/>
        </authorList>
    </citation>
    <scope>NUCLEOTIDE SEQUENCE [LARGE SCALE GENOMIC DNA]</scope>
    <source>
        <strain evidence="2 3">SCRP249</strain>
        <strain evidence="1 4">SCRP324</strain>
    </source>
</reference>
<dbReference type="Proteomes" id="UP000435112">
    <property type="component" value="Unassembled WGS sequence"/>
</dbReference>
<dbReference type="AlphaFoldDB" id="A0A6A3P313"/>
<accession>A0A6A3P313</accession>